<comment type="similarity">
    <text evidence="15">Belongs to the peptidase S1 family. CLIP subfamily.</text>
</comment>
<keyword evidence="13" id="KW-1015">Disulfide bond</keyword>
<dbReference type="Pfam" id="PF07884">
    <property type="entry name" value="VKOR"/>
    <property type="match status" value="1"/>
</dbReference>
<dbReference type="GO" id="GO:0005615">
    <property type="term" value="C:extracellular space"/>
    <property type="evidence" value="ECO:0007669"/>
    <property type="project" value="TreeGrafter"/>
</dbReference>
<feature type="region of interest" description="Disordered" evidence="16">
    <location>
        <begin position="155"/>
        <end position="178"/>
    </location>
</feature>
<dbReference type="OrthoDB" id="17010at2759"/>
<keyword evidence="4" id="KW-0645">Protease</keyword>
<feature type="transmembrane region" description="Helical" evidence="17">
    <location>
        <begin position="6"/>
        <end position="24"/>
    </location>
</feature>
<dbReference type="InterPro" id="IPR042406">
    <property type="entry name" value="VKORC1/VKORC1L1"/>
</dbReference>
<dbReference type="InterPro" id="IPR009003">
    <property type="entry name" value="Peptidase_S1_PA"/>
</dbReference>
<feature type="transmembrane region" description="Helical" evidence="17">
    <location>
        <begin position="77"/>
        <end position="104"/>
    </location>
</feature>
<evidence type="ECO:0000256" key="12">
    <source>
        <dbReference type="ARBA" id="ARBA00023136"/>
    </source>
</evidence>
<evidence type="ECO:0000256" key="11">
    <source>
        <dbReference type="ARBA" id="ARBA00023002"/>
    </source>
</evidence>
<dbReference type="InterPro" id="IPR033116">
    <property type="entry name" value="TRYPSIN_SER"/>
</dbReference>
<name>A0A7R8WBR9_9CRUS</name>
<dbReference type="GO" id="GO:0006508">
    <property type="term" value="P:proteolysis"/>
    <property type="evidence" value="ECO:0007669"/>
    <property type="project" value="UniProtKB-KW"/>
</dbReference>
<dbReference type="EC" id="1.17.4.4" evidence="3"/>
<evidence type="ECO:0000256" key="7">
    <source>
        <dbReference type="ARBA" id="ARBA00022801"/>
    </source>
</evidence>
<dbReference type="InterPro" id="IPR050127">
    <property type="entry name" value="Serine_Proteases_S1"/>
</dbReference>
<keyword evidence="5 17" id="KW-0812">Transmembrane</keyword>
<evidence type="ECO:0000256" key="8">
    <source>
        <dbReference type="ARBA" id="ARBA00022824"/>
    </source>
</evidence>
<dbReference type="CDD" id="cd00190">
    <property type="entry name" value="Tryp_SPc"/>
    <property type="match status" value="1"/>
</dbReference>
<keyword evidence="14" id="KW-0676">Redox-active center</keyword>
<keyword evidence="12 17" id="KW-0472">Membrane</keyword>
<comment type="similarity">
    <text evidence="2">Belongs to the VKOR family.</text>
</comment>
<evidence type="ECO:0000256" key="6">
    <source>
        <dbReference type="ARBA" id="ARBA00022719"/>
    </source>
</evidence>
<dbReference type="InterPro" id="IPR038354">
    <property type="entry name" value="VKOR_sf"/>
</dbReference>
<dbReference type="PANTHER" id="PTHR24264">
    <property type="entry name" value="TRYPSIN-RELATED"/>
    <property type="match status" value="1"/>
</dbReference>
<proteinExistence type="inferred from homology"/>
<feature type="transmembrane region" description="Helical" evidence="17">
    <location>
        <begin position="110"/>
        <end position="138"/>
    </location>
</feature>
<accession>A0A7R8WBR9</accession>
<keyword evidence="10 17" id="KW-1133">Transmembrane helix</keyword>
<dbReference type="Gene3D" id="2.40.10.10">
    <property type="entry name" value="Trypsin-like serine proteases"/>
    <property type="match status" value="2"/>
</dbReference>
<dbReference type="GO" id="GO:0047057">
    <property type="term" value="F:vitamin-K-epoxide reductase (warfarin-sensitive) activity"/>
    <property type="evidence" value="ECO:0007669"/>
    <property type="project" value="UniProtKB-EC"/>
</dbReference>
<dbReference type="GO" id="GO:0048038">
    <property type="term" value="F:quinone binding"/>
    <property type="evidence" value="ECO:0007669"/>
    <property type="project" value="UniProtKB-KW"/>
</dbReference>
<organism evidence="18">
    <name type="scientific">Cyprideis torosa</name>
    <dbReference type="NCBI Taxonomy" id="163714"/>
    <lineage>
        <taxon>Eukaryota</taxon>
        <taxon>Metazoa</taxon>
        <taxon>Ecdysozoa</taxon>
        <taxon>Arthropoda</taxon>
        <taxon>Crustacea</taxon>
        <taxon>Oligostraca</taxon>
        <taxon>Ostracoda</taxon>
        <taxon>Podocopa</taxon>
        <taxon>Podocopida</taxon>
        <taxon>Cytherocopina</taxon>
        <taxon>Cytheroidea</taxon>
        <taxon>Cytherideidae</taxon>
        <taxon>Cyprideis</taxon>
    </lineage>
</organism>
<dbReference type="SMART" id="SM00756">
    <property type="entry name" value="VKc"/>
    <property type="match status" value="1"/>
</dbReference>
<dbReference type="PRINTS" id="PR00722">
    <property type="entry name" value="CHYMOTRYPSIN"/>
</dbReference>
<dbReference type="InterPro" id="IPR001254">
    <property type="entry name" value="Trypsin_dom"/>
</dbReference>
<evidence type="ECO:0000256" key="9">
    <source>
        <dbReference type="ARBA" id="ARBA00022825"/>
    </source>
</evidence>
<evidence type="ECO:0000256" key="10">
    <source>
        <dbReference type="ARBA" id="ARBA00022989"/>
    </source>
</evidence>
<evidence type="ECO:0000256" key="5">
    <source>
        <dbReference type="ARBA" id="ARBA00022692"/>
    </source>
</evidence>
<sequence>MGYLTSWYLSCIVGFILSAYTYYIEKMFEHEEGHYRPLCDISERISCSKPFMSEYGRGFGFIQSGPFSLENSLYGMIMYFTLFMLMMLIGRPCVPFILMVLIPVNAMSFYLAYILAFVVEAICVICVTIYLINGWLLYSTYKLYQRTRHRSSSSARLKKIEQSREEDGDASNSDFCSQDSPAIRRRAVARGKSSPAKANADSGDQPARSSILVVDGRLFPSSELKRVKRIVGGDIVEEGCEYQVSLRLRHPQIPSGSRHFCGGSLIADNVVLTAAHCALGVRNNVEFLAVRIAALERSRGIYEDFKARKIIMDDKNPYNTDTKVNDLALIVLDKSIHDLKLLEGINKQSAREPQIISLVPNDYDKKIDDSKITCNVSGWGTTKSEGSLAENLLFAPVDMMKHSECVSIMAKKSTIKIDETMICAGGNDKDACQGDSGGPLACDNEGESVLVGIVSWGIGCATPGVPGVYTNVAHYSDWIAAKLEEVSLIAMLVI</sequence>
<evidence type="ECO:0000256" key="14">
    <source>
        <dbReference type="ARBA" id="ARBA00023284"/>
    </source>
</evidence>
<protein>
    <recommendedName>
        <fullName evidence="3">vitamin-K-epoxide reductase (warfarin-sensitive)</fullName>
        <ecNumber evidence="3">1.17.4.4</ecNumber>
    </recommendedName>
</protein>
<evidence type="ECO:0000256" key="13">
    <source>
        <dbReference type="ARBA" id="ARBA00023157"/>
    </source>
</evidence>
<keyword evidence="9" id="KW-0720">Serine protease</keyword>
<evidence type="ECO:0000256" key="17">
    <source>
        <dbReference type="SAM" id="Phobius"/>
    </source>
</evidence>
<dbReference type="SMART" id="SM00020">
    <property type="entry name" value="Tryp_SPc"/>
    <property type="match status" value="1"/>
</dbReference>
<evidence type="ECO:0000256" key="16">
    <source>
        <dbReference type="SAM" id="MobiDB-lite"/>
    </source>
</evidence>
<dbReference type="CDD" id="cd12917">
    <property type="entry name" value="VKOR_euk"/>
    <property type="match status" value="1"/>
</dbReference>
<dbReference type="FunFam" id="2.40.10.10:FF:000002">
    <property type="entry name" value="Transmembrane protease serine"/>
    <property type="match status" value="1"/>
</dbReference>
<dbReference type="GO" id="GO:0005789">
    <property type="term" value="C:endoplasmic reticulum membrane"/>
    <property type="evidence" value="ECO:0007669"/>
    <property type="project" value="UniProtKB-SubCell"/>
</dbReference>
<dbReference type="AlphaFoldDB" id="A0A7R8WBR9"/>
<dbReference type="InterPro" id="IPR001314">
    <property type="entry name" value="Peptidase_S1A"/>
</dbReference>
<evidence type="ECO:0000256" key="2">
    <source>
        <dbReference type="ARBA" id="ARBA00006214"/>
    </source>
</evidence>
<evidence type="ECO:0000256" key="15">
    <source>
        <dbReference type="ARBA" id="ARBA00024195"/>
    </source>
</evidence>
<evidence type="ECO:0000256" key="3">
    <source>
        <dbReference type="ARBA" id="ARBA00012278"/>
    </source>
</evidence>
<dbReference type="GO" id="GO:0042373">
    <property type="term" value="P:vitamin K metabolic process"/>
    <property type="evidence" value="ECO:0007669"/>
    <property type="project" value="InterPro"/>
</dbReference>
<reference evidence="18" key="1">
    <citation type="submission" date="2020-11" db="EMBL/GenBank/DDBJ databases">
        <authorList>
            <person name="Tran Van P."/>
        </authorList>
    </citation>
    <scope>NUCLEOTIDE SEQUENCE</scope>
</reference>
<keyword evidence="6" id="KW-0874">Quinone</keyword>
<dbReference type="Pfam" id="PF00089">
    <property type="entry name" value="Trypsin"/>
    <property type="match status" value="1"/>
</dbReference>
<dbReference type="InterPro" id="IPR043504">
    <property type="entry name" value="Peptidase_S1_PA_chymotrypsin"/>
</dbReference>
<evidence type="ECO:0000256" key="4">
    <source>
        <dbReference type="ARBA" id="ARBA00022670"/>
    </source>
</evidence>
<dbReference type="InterPro" id="IPR018114">
    <property type="entry name" value="TRYPSIN_HIS"/>
</dbReference>
<keyword evidence="8" id="KW-0256">Endoplasmic reticulum</keyword>
<dbReference type="EMBL" id="OB661662">
    <property type="protein sequence ID" value="CAD7228705.1"/>
    <property type="molecule type" value="Genomic_DNA"/>
</dbReference>
<dbReference type="PROSITE" id="PS00135">
    <property type="entry name" value="TRYPSIN_SER"/>
    <property type="match status" value="1"/>
</dbReference>
<gene>
    <name evidence="18" type="ORF">CTOB1V02_LOCUS6583</name>
</gene>
<dbReference type="GO" id="GO:0004252">
    <property type="term" value="F:serine-type endopeptidase activity"/>
    <property type="evidence" value="ECO:0007669"/>
    <property type="project" value="InterPro"/>
</dbReference>
<dbReference type="SUPFAM" id="SSF50494">
    <property type="entry name" value="Trypsin-like serine proteases"/>
    <property type="match status" value="1"/>
</dbReference>
<comment type="subcellular location">
    <subcellularLocation>
        <location evidence="1">Endoplasmic reticulum membrane</location>
        <topology evidence="1">Multi-pass membrane protein</topology>
    </subcellularLocation>
</comment>
<dbReference type="Gene3D" id="1.20.1440.130">
    <property type="entry name" value="VKOR domain"/>
    <property type="match status" value="1"/>
</dbReference>
<keyword evidence="7" id="KW-0378">Hydrolase</keyword>
<evidence type="ECO:0000313" key="18">
    <source>
        <dbReference type="EMBL" id="CAD7228705.1"/>
    </source>
</evidence>
<dbReference type="PROSITE" id="PS00134">
    <property type="entry name" value="TRYPSIN_HIS"/>
    <property type="match status" value="1"/>
</dbReference>
<dbReference type="PROSITE" id="PS50240">
    <property type="entry name" value="TRYPSIN_DOM"/>
    <property type="match status" value="1"/>
</dbReference>
<dbReference type="InterPro" id="IPR012932">
    <property type="entry name" value="VKOR"/>
</dbReference>
<keyword evidence="11" id="KW-0560">Oxidoreductase</keyword>
<evidence type="ECO:0000256" key="1">
    <source>
        <dbReference type="ARBA" id="ARBA00004477"/>
    </source>
</evidence>
<dbReference type="PANTHER" id="PTHR24264:SF83">
    <property type="entry name" value="COMPLEMENT FACTOR I"/>
    <property type="match status" value="1"/>
</dbReference>